<dbReference type="Pfam" id="PF11716">
    <property type="entry name" value="MDMPI_N"/>
    <property type="match status" value="1"/>
</dbReference>
<dbReference type="Gene3D" id="1.20.120.450">
    <property type="entry name" value="dinb family like domain"/>
    <property type="match status" value="1"/>
</dbReference>
<dbReference type="InterPro" id="IPR024344">
    <property type="entry name" value="MDMPI_metal-binding"/>
</dbReference>
<protein>
    <recommendedName>
        <fullName evidence="2">Mycothiol-dependent maleylpyruvate isomerase metal-binding domain-containing protein</fullName>
    </recommendedName>
</protein>
<evidence type="ECO:0000256" key="1">
    <source>
        <dbReference type="SAM" id="MobiDB-lite"/>
    </source>
</evidence>
<dbReference type="SUPFAM" id="SSF109854">
    <property type="entry name" value="DinB/YfiT-like putative metalloenzymes"/>
    <property type="match status" value="1"/>
</dbReference>
<organism evidence="3">
    <name type="scientific">uncultured Thermomicrobiales bacterium</name>
    <dbReference type="NCBI Taxonomy" id="1645740"/>
    <lineage>
        <taxon>Bacteria</taxon>
        <taxon>Pseudomonadati</taxon>
        <taxon>Thermomicrobiota</taxon>
        <taxon>Thermomicrobia</taxon>
        <taxon>Thermomicrobiales</taxon>
        <taxon>environmental samples</taxon>
    </lineage>
</organism>
<feature type="domain" description="Mycothiol-dependent maleylpyruvate isomerase metal-binding" evidence="2">
    <location>
        <begin position="25"/>
        <end position="138"/>
    </location>
</feature>
<evidence type="ECO:0000259" key="2">
    <source>
        <dbReference type="Pfam" id="PF11716"/>
    </source>
</evidence>
<reference evidence="3" key="1">
    <citation type="submission" date="2020-02" db="EMBL/GenBank/DDBJ databases">
        <authorList>
            <person name="Meier V. D."/>
        </authorList>
    </citation>
    <scope>NUCLEOTIDE SEQUENCE</scope>
    <source>
        <strain evidence="3">AVDCRST_MAG59</strain>
    </source>
</reference>
<accession>A0A6J4V9J5</accession>
<dbReference type="GO" id="GO:0046872">
    <property type="term" value="F:metal ion binding"/>
    <property type="evidence" value="ECO:0007669"/>
    <property type="project" value="InterPro"/>
</dbReference>
<dbReference type="EMBL" id="CADCWF010000222">
    <property type="protein sequence ID" value="CAA9568013.1"/>
    <property type="molecule type" value="Genomic_DNA"/>
</dbReference>
<evidence type="ECO:0000313" key="3">
    <source>
        <dbReference type="EMBL" id="CAA9568013.1"/>
    </source>
</evidence>
<name>A0A6J4V9J5_9BACT</name>
<dbReference type="AlphaFoldDB" id="A0A6J4V9J5"/>
<sequence>MAEPSTRGEPADLSPEAAGAAQERLRASWEGWLAAIAGIPPERLEEAGVCGDWSVKDLYGHVAFWDRYAIERGRTVLAGAPFAEIDWQAMNEREAEAAAGRSPTELRREMEAAHAEMLAFIAAAPQTPELLVPMLARMAVDTEEHYGEHAAEVRAWRERAGIAG</sequence>
<feature type="region of interest" description="Disordered" evidence="1">
    <location>
        <begin position="1"/>
        <end position="20"/>
    </location>
</feature>
<dbReference type="InterPro" id="IPR034660">
    <property type="entry name" value="DinB/YfiT-like"/>
</dbReference>
<gene>
    <name evidence="3" type="ORF">AVDCRST_MAG59-3226</name>
</gene>
<proteinExistence type="predicted"/>